<dbReference type="GO" id="GO:0016746">
    <property type="term" value="F:acyltransferase activity"/>
    <property type="evidence" value="ECO:0007669"/>
    <property type="project" value="UniProtKB-KW"/>
</dbReference>
<dbReference type="Pfam" id="PF08445">
    <property type="entry name" value="FR47"/>
    <property type="match status" value="1"/>
</dbReference>
<dbReference type="InterPro" id="IPR000182">
    <property type="entry name" value="GNAT_dom"/>
</dbReference>
<dbReference type="Proteomes" id="UP001174908">
    <property type="component" value="Unassembled WGS sequence"/>
</dbReference>
<evidence type="ECO:0000313" key="2">
    <source>
        <dbReference type="EMBL" id="MDM0043212.1"/>
    </source>
</evidence>
<dbReference type="InterPro" id="IPR016181">
    <property type="entry name" value="Acyl_CoA_acyltransferase"/>
</dbReference>
<name>A0ABT7N5K5_9BURK</name>
<dbReference type="EC" id="2.3.1.-" evidence="2"/>
<protein>
    <submittedName>
        <fullName evidence="2">GNAT family N-acetyltransferase</fullName>
        <ecNumber evidence="2">2.3.1.-</ecNumber>
    </submittedName>
</protein>
<dbReference type="CDD" id="cd04301">
    <property type="entry name" value="NAT_SF"/>
    <property type="match status" value="1"/>
</dbReference>
<organism evidence="2 3">
    <name type="scientific">Variovorax dokdonensis</name>
    <dbReference type="NCBI Taxonomy" id="344883"/>
    <lineage>
        <taxon>Bacteria</taxon>
        <taxon>Pseudomonadati</taxon>
        <taxon>Pseudomonadota</taxon>
        <taxon>Betaproteobacteria</taxon>
        <taxon>Burkholderiales</taxon>
        <taxon>Comamonadaceae</taxon>
        <taxon>Variovorax</taxon>
    </lineage>
</organism>
<keyword evidence="2" id="KW-0808">Transferase</keyword>
<comment type="caution">
    <text evidence="2">The sequence shown here is derived from an EMBL/GenBank/DDBJ whole genome shotgun (WGS) entry which is preliminary data.</text>
</comment>
<keyword evidence="2" id="KW-0012">Acyltransferase</keyword>
<keyword evidence="3" id="KW-1185">Reference proteome</keyword>
<dbReference type="InterPro" id="IPR013653">
    <property type="entry name" value="GCN5-like_dom"/>
</dbReference>
<evidence type="ECO:0000259" key="1">
    <source>
        <dbReference type="PROSITE" id="PS51186"/>
    </source>
</evidence>
<feature type="domain" description="N-acetyltransferase" evidence="1">
    <location>
        <begin position="103"/>
        <end position="234"/>
    </location>
</feature>
<reference evidence="2" key="1">
    <citation type="submission" date="2023-06" db="EMBL/GenBank/DDBJ databases">
        <authorList>
            <person name="Jiang Y."/>
            <person name="Liu Q."/>
        </authorList>
    </citation>
    <scope>NUCLEOTIDE SEQUENCE</scope>
    <source>
        <strain evidence="2">CGMCC 1.12089</strain>
    </source>
</reference>
<dbReference type="SUPFAM" id="SSF55729">
    <property type="entry name" value="Acyl-CoA N-acyltransferases (Nat)"/>
    <property type="match status" value="1"/>
</dbReference>
<dbReference type="PROSITE" id="PS51186">
    <property type="entry name" value="GNAT"/>
    <property type="match status" value="1"/>
</dbReference>
<dbReference type="EMBL" id="JASZYV010000001">
    <property type="protein sequence ID" value="MDM0043212.1"/>
    <property type="molecule type" value="Genomic_DNA"/>
</dbReference>
<proteinExistence type="predicted"/>
<evidence type="ECO:0000313" key="3">
    <source>
        <dbReference type="Proteomes" id="UP001174908"/>
    </source>
</evidence>
<dbReference type="RefSeq" id="WP_286658332.1">
    <property type="nucleotide sequence ID" value="NZ_JASZYV010000001.1"/>
</dbReference>
<dbReference type="Gene3D" id="3.40.630.30">
    <property type="match status" value="1"/>
</dbReference>
<accession>A0ABT7N5K5</accession>
<sequence length="234" mass="25409">MTAGDPGALLDNLFWNALAGSQRHMALGDDQVRRYAPGFPPIAGFADPSHPRLDLLATLVAPGESLYCDGWTGAPPTGWQVQFEAPMLKMIWRGPAPSQDAQLNLVRLGAEYLPQVTTLIDITRPGPFGPRNLDMGEYVGLFEGEGPSGRLVAMAGERSAAGPLREISAVCTHPEMQGRGLARRLILHLVGHQMERGEVPVLNVLSRNAAAIGLYRRMGFEDHLETLVRVIARD</sequence>
<gene>
    <name evidence="2" type="ORF">QTH91_01835</name>
</gene>